<dbReference type="PROSITE" id="PS50102">
    <property type="entry name" value="RRM"/>
    <property type="match status" value="3"/>
</dbReference>
<dbReference type="GO" id="GO:0008380">
    <property type="term" value="P:RNA splicing"/>
    <property type="evidence" value="ECO:0007669"/>
    <property type="project" value="UniProtKB-KW"/>
</dbReference>
<dbReference type="Gene3D" id="3.30.70.330">
    <property type="match status" value="3"/>
</dbReference>
<evidence type="ECO:0000256" key="6">
    <source>
        <dbReference type="ARBA" id="ARBA00023242"/>
    </source>
</evidence>
<dbReference type="SMART" id="SM00360">
    <property type="entry name" value="RRM"/>
    <property type="match status" value="2"/>
</dbReference>
<organism evidence="10 11">
    <name type="scientific">Leucocoprinus birnbaumii</name>
    <dbReference type="NCBI Taxonomy" id="56174"/>
    <lineage>
        <taxon>Eukaryota</taxon>
        <taxon>Fungi</taxon>
        <taxon>Dikarya</taxon>
        <taxon>Basidiomycota</taxon>
        <taxon>Agaricomycotina</taxon>
        <taxon>Agaricomycetes</taxon>
        <taxon>Agaricomycetidae</taxon>
        <taxon>Agaricales</taxon>
        <taxon>Agaricineae</taxon>
        <taxon>Agaricaceae</taxon>
        <taxon>Leucocoprinus</taxon>
    </lineage>
</organism>
<keyword evidence="11" id="KW-1185">Reference proteome</keyword>
<comment type="similarity">
    <text evidence="8">Belongs to the splicing factor SR family.</text>
</comment>
<dbReference type="GO" id="GO:0005634">
    <property type="term" value="C:nucleus"/>
    <property type="evidence" value="ECO:0007669"/>
    <property type="project" value="UniProtKB-SubCell"/>
</dbReference>
<dbReference type="Pfam" id="PF00076">
    <property type="entry name" value="RRM_1"/>
    <property type="match status" value="1"/>
</dbReference>
<evidence type="ECO:0000256" key="4">
    <source>
        <dbReference type="ARBA" id="ARBA00022884"/>
    </source>
</evidence>
<gene>
    <name evidence="10" type="ORF">NP233_g3127</name>
</gene>
<keyword evidence="3" id="KW-0677">Repeat</keyword>
<dbReference type="GO" id="GO:0003723">
    <property type="term" value="F:RNA binding"/>
    <property type="evidence" value="ECO:0007669"/>
    <property type="project" value="UniProtKB-UniRule"/>
</dbReference>
<keyword evidence="2 8" id="KW-0507">mRNA processing</keyword>
<evidence type="ECO:0000313" key="10">
    <source>
        <dbReference type="EMBL" id="KAJ3572367.1"/>
    </source>
</evidence>
<comment type="function">
    <text evidence="8">Necessary for the splicing of pre-mRNA.</text>
</comment>
<dbReference type="InterPro" id="IPR035979">
    <property type="entry name" value="RBD_domain_sf"/>
</dbReference>
<feature type="domain" description="RRM" evidence="9">
    <location>
        <begin position="130"/>
        <end position="208"/>
    </location>
</feature>
<evidence type="ECO:0000256" key="7">
    <source>
        <dbReference type="PROSITE-ProRule" id="PRU00176"/>
    </source>
</evidence>
<name>A0AAD5YT38_9AGAR</name>
<feature type="domain" description="RRM" evidence="9">
    <location>
        <begin position="245"/>
        <end position="349"/>
    </location>
</feature>
<accession>A0AAD5YT38</accession>
<dbReference type="CDD" id="cd12231">
    <property type="entry name" value="RRM2_U2AF65"/>
    <property type="match status" value="1"/>
</dbReference>
<evidence type="ECO:0000313" key="11">
    <source>
        <dbReference type="Proteomes" id="UP001213000"/>
    </source>
</evidence>
<comment type="caution">
    <text evidence="10">The sequence shown here is derived from an EMBL/GenBank/DDBJ whole genome shotgun (WGS) entry which is preliminary data.</text>
</comment>
<evidence type="ECO:0000256" key="2">
    <source>
        <dbReference type="ARBA" id="ARBA00022664"/>
    </source>
</evidence>
<dbReference type="NCBIfam" id="TIGR01642">
    <property type="entry name" value="U2AF_lg"/>
    <property type="match status" value="1"/>
</dbReference>
<keyword evidence="5 8" id="KW-0508">mRNA splicing</keyword>
<evidence type="ECO:0000256" key="8">
    <source>
        <dbReference type="RuleBase" id="RU364135"/>
    </source>
</evidence>
<keyword evidence="4 7" id="KW-0694">RNA-binding</keyword>
<evidence type="ECO:0000256" key="3">
    <source>
        <dbReference type="ARBA" id="ARBA00022737"/>
    </source>
</evidence>
<dbReference type="GO" id="GO:0006397">
    <property type="term" value="P:mRNA processing"/>
    <property type="evidence" value="ECO:0007669"/>
    <property type="project" value="UniProtKB-KW"/>
</dbReference>
<keyword evidence="6 8" id="KW-0539">Nucleus</keyword>
<dbReference type="InterPro" id="IPR006529">
    <property type="entry name" value="U2AF_lg"/>
</dbReference>
<dbReference type="InterPro" id="IPR012677">
    <property type="entry name" value="Nucleotide-bd_a/b_plait_sf"/>
</dbReference>
<evidence type="ECO:0000256" key="5">
    <source>
        <dbReference type="ARBA" id="ARBA00023187"/>
    </source>
</evidence>
<dbReference type="SUPFAM" id="SSF54928">
    <property type="entry name" value="RNA-binding domain, RBD"/>
    <property type="match status" value="2"/>
</dbReference>
<dbReference type="FunFam" id="3.30.70.330:FF:000676">
    <property type="entry name" value="U2 snRNP auxiliary factor large subunit"/>
    <property type="match status" value="1"/>
</dbReference>
<dbReference type="FunFam" id="3.30.70.330:FF:000097">
    <property type="entry name" value="U2 snRNP auxiliary factor large subunit"/>
    <property type="match status" value="1"/>
</dbReference>
<protein>
    <recommendedName>
        <fullName evidence="8">Splicing factor U2AF subunit</fullName>
    </recommendedName>
    <alternativeName>
        <fullName evidence="8">U2 snRNP auxiliary factor large subunit</fullName>
    </alternativeName>
</protein>
<dbReference type="EMBL" id="JANIEX010000145">
    <property type="protein sequence ID" value="KAJ3572367.1"/>
    <property type="molecule type" value="Genomic_DNA"/>
</dbReference>
<dbReference type="InterPro" id="IPR000504">
    <property type="entry name" value="RRM_dom"/>
</dbReference>
<evidence type="ECO:0000256" key="1">
    <source>
        <dbReference type="ARBA" id="ARBA00004123"/>
    </source>
</evidence>
<sequence length="374" mass="40473">MPVQSFGMGIGGNPNLSRQSRRLYIGSITQEVNEQNLADFFNAKMAEMNIGTGATGNPVLAVQCNYEKNYAFVEFRSAEDATAAMAFDGIIFINGPLKIRRPKDYGGDSITSPGVHVPGVVSTNVPDSINKIFVGGLPTYLNEEQVMELLKSFGELKAFNLVRENGTGTSKGFAFFEYTDPVVTDVAIQSLNGMELGDRYLVVQRASVGAKPGTPGMIPNLPYDQFPEIPRPIMPAGKDTATDARILLMLNMVTVEDLVDDEEYGDLYEDVKDECSKYGPLEDLRIPRPVKKDKTSTMSLQDAQRIDEAAGVGRVYVKYTDINGATAALNALAGRSFAGRSIIATLLSDDSQTSPPLNIIFAPQPDAPPPLPSS</sequence>
<feature type="domain" description="RRM" evidence="9">
    <location>
        <begin position="21"/>
        <end position="104"/>
    </location>
</feature>
<dbReference type="Proteomes" id="UP001213000">
    <property type="component" value="Unassembled WGS sequence"/>
</dbReference>
<dbReference type="AlphaFoldDB" id="A0AAD5YT38"/>
<reference evidence="10" key="1">
    <citation type="submission" date="2022-07" db="EMBL/GenBank/DDBJ databases">
        <title>Genome Sequence of Leucocoprinus birnbaumii.</title>
        <authorList>
            <person name="Buettner E."/>
        </authorList>
    </citation>
    <scope>NUCLEOTIDE SEQUENCE</scope>
    <source>
        <strain evidence="10">VT141</strain>
    </source>
</reference>
<dbReference type="CDD" id="cd12232">
    <property type="entry name" value="RRM3_U2AF65"/>
    <property type="match status" value="1"/>
</dbReference>
<evidence type="ECO:0000259" key="9">
    <source>
        <dbReference type="PROSITE" id="PS50102"/>
    </source>
</evidence>
<dbReference type="CDD" id="cd12230">
    <property type="entry name" value="RRM1_U2AF65"/>
    <property type="match status" value="1"/>
</dbReference>
<comment type="subcellular location">
    <subcellularLocation>
        <location evidence="1 8">Nucleus</location>
    </subcellularLocation>
</comment>
<proteinExistence type="inferred from homology"/>
<dbReference type="PANTHER" id="PTHR23139">
    <property type="entry name" value="RNA-BINDING PROTEIN"/>
    <property type="match status" value="1"/>
</dbReference>